<proteinExistence type="predicted"/>
<gene>
    <name evidence="1" type="ORF">LQG66_35525</name>
</gene>
<organism evidence="1 2">
    <name type="scientific">Bradyrhizobium ontarionense</name>
    <dbReference type="NCBI Taxonomy" id="2898149"/>
    <lineage>
        <taxon>Bacteria</taxon>
        <taxon>Pseudomonadati</taxon>
        <taxon>Pseudomonadota</taxon>
        <taxon>Alphaproteobacteria</taxon>
        <taxon>Hyphomicrobiales</taxon>
        <taxon>Nitrobacteraceae</taxon>
        <taxon>Bradyrhizobium</taxon>
    </lineage>
</organism>
<dbReference type="EMBL" id="CP088156">
    <property type="protein sequence ID" value="UFZ04438.1"/>
    <property type="molecule type" value="Genomic_DNA"/>
</dbReference>
<reference evidence="1" key="1">
    <citation type="journal article" date="2024" name="Antonie Van Leeuwenhoek">
        <title>Bradyrhizobium ontarionense sp. nov., a novel bacterial symbiont isolated from Aeschynomene indica (Indian jointvetch), harbours photosynthesis, nitrogen fixation and nitrous oxide (N2O) reductase genes.</title>
        <authorList>
            <person name="Bromfield E.S.P."/>
            <person name="Cloutier S."/>
        </authorList>
    </citation>
    <scope>NUCLEOTIDE SEQUENCE</scope>
    <source>
        <strain evidence="1">A19</strain>
    </source>
</reference>
<dbReference type="RefSeq" id="WP_231320807.1">
    <property type="nucleotide sequence ID" value="NZ_CP088156.1"/>
</dbReference>
<keyword evidence="2" id="KW-1185">Reference proteome</keyword>
<dbReference type="Proteomes" id="UP001431010">
    <property type="component" value="Chromosome"/>
</dbReference>
<accession>A0ABY3RB18</accession>
<protein>
    <submittedName>
        <fullName evidence="1">Uncharacterized protein</fullName>
    </submittedName>
</protein>
<sequence length="89" mass="9903">MYSTVKTLESINGRERVLILRRPDGAYTYQRQWLSASLPNDDPDSPIILAGEQLEGEWGPPGPDCGIYDTAETAENEARGLVPWLADVR</sequence>
<name>A0ABY3RB18_9BRAD</name>
<evidence type="ECO:0000313" key="1">
    <source>
        <dbReference type="EMBL" id="UFZ04438.1"/>
    </source>
</evidence>
<evidence type="ECO:0000313" key="2">
    <source>
        <dbReference type="Proteomes" id="UP001431010"/>
    </source>
</evidence>